<dbReference type="AlphaFoldDB" id="A0A183B8Z7"/>
<reference evidence="3" key="1">
    <citation type="submission" date="2016-06" db="UniProtKB">
        <authorList>
            <consortium name="WormBaseParasite"/>
        </authorList>
    </citation>
    <scope>IDENTIFICATION</scope>
</reference>
<evidence type="ECO:0000313" key="2">
    <source>
        <dbReference type="Proteomes" id="UP000272942"/>
    </source>
</evidence>
<dbReference type="OrthoDB" id="10359324at2759"/>
<dbReference type="Proteomes" id="UP000272942">
    <property type="component" value="Unassembled WGS sequence"/>
</dbReference>
<name>A0A183B8Z7_9TREM</name>
<gene>
    <name evidence="1" type="ORF">ECPE_LOCUS15682</name>
</gene>
<evidence type="ECO:0000313" key="3">
    <source>
        <dbReference type="WBParaSite" id="ECPE_0001572201-mRNA-1"/>
    </source>
</evidence>
<proteinExistence type="predicted"/>
<dbReference type="WBParaSite" id="ECPE_0001572201-mRNA-1">
    <property type="protein sequence ID" value="ECPE_0001572201-mRNA-1"/>
    <property type="gene ID" value="ECPE_0001572201"/>
</dbReference>
<dbReference type="EMBL" id="UZAN01061445">
    <property type="protein sequence ID" value="VDP92954.1"/>
    <property type="molecule type" value="Genomic_DNA"/>
</dbReference>
<keyword evidence="2" id="KW-1185">Reference proteome</keyword>
<organism evidence="3">
    <name type="scientific">Echinostoma caproni</name>
    <dbReference type="NCBI Taxonomy" id="27848"/>
    <lineage>
        <taxon>Eukaryota</taxon>
        <taxon>Metazoa</taxon>
        <taxon>Spiralia</taxon>
        <taxon>Lophotrochozoa</taxon>
        <taxon>Platyhelminthes</taxon>
        <taxon>Trematoda</taxon>
        <taxon>Digenea</taxon>
        <taxon>Plagiorchiida</taxon>
        <taxon>Echinostomata</taxon>
        <taxon>Echinostomatoidea</taxon>
        <taxon>Echinostomatidae</taxon>
        <taxon>Echinostoma</taxon>
    </lineage>
</organism>
<sequence>MFFTAYHVSGGGRVGYPSDEAILPFEGFTAIFIVPNTVDSSTLVEFNLEEGACELQVLCKKSVCTMSLSMSHTPLYELPIHDIPSGGVHEFMERGNTDESNVFILIAHPVRKVEDKWKQFISVYRRMHRVTDGDAEIDRNLLYRRCGGNSISTSMTVNDSMIKVSSAKIVFIF</sequence>
<protein>
    <submittedName>
        <fullName evidence="3">TMV resistance protein N-like</fullName>
    </submittedName>
</protein>
<evidence type="ECO:0000313" key="1">
    <source>
        <dbReference type="EMBL" id="VDP92954.1"/>
    </source>
</evidence>
<accession>A0A183B8Z7</accession>
<reference evidence="1 2" key="2">
    <citation type="submission" date="2018-11" db="EMBL/GenBank/DDBJ databases">
        <authorList>
            <consortium name="Pathogen Informatics"/>
        </authorList>
    </citation>
    <scope>NUCLEOTIDE SEQUENCE [LARGE SCALE GENOMIC DNA]</scope>
    <source>
        <strain evidence="1 2">Egypt</strain>
    </source>
</reference>